<keyword evidence="3" id="KW-1185">Reference proteome</keyword>
<accession>M2RFJ5</accession>
<organism evidence="2 3">
    <name type="scientific">Ceriporiopsis subvermispora (strain B)</name>
    <name type="common">White-rot fungus</name>
    <name type="synonym">Gelatoporia subvermispora</name>
    <dbReference type="NCBI Taxonomy" id="914234"/>
    <lineage>
        <taxon>Eukaryota</taxon>
        <taxon>Fungi</taxon>
        <taxon>Dikarya</taxon>
        <taxon>Basidiomycota</taxon>
        <taxon>Agaricomycotina</taxon>
        <taxon>Agaricomycetes</taxon>
        <taxon>Polyporales</taxon>
        <taxon>Gelatoporiaceae</taxon>
        <taxon>Gelatoporia</taxon>
    </lineage>
</organism>
<gene>
    <name evidence="2" type="ORF">CERSUDRAFT_115118</name>
</gene>
<dbReference type="AlphaFoldDB" id="M2RFJ5"/>
<dbReference type="HOGENOM" id="CLU_1528727_0_0_1"/>
<feature type="region of interest" description="Disordered" evidence="1">
    <location>
        <begin position="133"/>
        <end position="176"/>
    </location>
</feature>
<protein>
    <submittedName>
        <fullName evidence="2">Uncharacterized protein</fullName>
    </submittedName>
</protein>
<sequence>MALPRTKTIATYTQPGSGNSFHHPARRAHLSTPSNPIPAACAPHAHETRQHAHSSPEAAHTPTQRGRQESQSCSNGSDHLARYFSDELCFAAACRRRAQHRRAAIRSPRPTPASRFVRAIHWVSGLLRPRMRVPPGRPRARHARPVPQRPEAIHTNSIQANFRRPKYTEPPRPSLP</sequence>
<evidence type="ECO:0000256" key="1">
    <source>
        <dbReference type="SAM" id="MobiDB-lite"/>
    </source>
</evidence>
<feature type="compositionally biased region" description="Polar residues" evidence="1">
    <location>
        <begin position="61"/>
        <end position="77"/>
    </location>
</feature>
<evidence type="ECO:0000313" key="3">
    <source>
        <dbReference type="Proteomes" id="UP000016930"/>
    </source>
</evidence>
<feature type="non-terminal residue" evidence="2">
    <location>
        <position position="176"/>
    </location>
</feature>
<proteinExistence type="predicted"/>
<dbReference type="Proteomes" id="UP000016930">
    <property type="component" value="Unassembled WGS sequence"/>
</dbReference>
<evidence type="ECO:0000313" key="2">
    <source>
        <dbReference type="EMBL" id="EMD37232.1"/>
    </source>
</evidence>
<name>M2RFJ5_CERS8</name>
<feature type="compositionally biased region" description="Polar residues" evidence="1">
    <location>
        <begin position="8"/>
        <end position="20"/>
    </location>
</feature>
<dbReference type="EMBL" id="KB445797">
    <property type="protein sequence ID" value="EMD37232.1"/>
    <property type="molecule type" value="Genomic_DNA"/>
</dbReference>
<reference evidence="2 3" key="1">
    <citation type="journal article" date="2012" name="Proc. Natl. Acad. Sci. U.S.A.">
        <title>Comparative genomics of Ceriporiopsis subvermispora and Phanerochaete chrysosporium provide insight into selective ligninolysis.</title>
        <authorList>
            <person name="Fernandez-Fueyo E."/>
            <person name="Ruiz-Duenas F.J."/>
            <person name="Ferreira P."/>
            <person name="Floudas D."/>
            <person name="Hibbett D.S."/>
            <person name="Canessa P."/>
            <person name="Larrondo L.F."/>
            <person name="James T.Y."/>
            <person name="Seelenfreund D."/>
            <person name="Lobos S."/>
            <person name="Polanco R."/>
            <person name="Tello M."/>
            <person name="Honda Y."/>
            <person name="Watanabe T."/>
            <person name="Watanabe T."/>
            <person name="Ryu J.S."/>
            <person name="Kubicek C.P."/>
            <person name="Schmoll M."/>
            <person name="Gaskell J."/>
            <person name="Hammel K.E."/>
            <person name="St John F.J."/>
            <person name="Vanden Wymelenberg A."/>
            <person name="Sabat G."/>
            <person name="Splinter BonDurant S."/>
            <person name="Syed K."/>
            <person name="Yadav J.S."/>
            <person name="Doddapaneni H."/>
            <person name="Subramanian V."/>
            <person name="Lavin J.L."/>
            <person name="Oguiza J.A."/>
            <person name="Perez G."/>
            <person name="Pisabarro A.G."/>
            <person name="Ramirez L."/>
            <person name="Santoyo F."/>
            <person name="Master E."/>
            <person name="Coutinho P.M."/>
            <person name="Henrissat B."/>
            <person name="Lombard V."/>
            <person name="Magnuson J.K."/>
            <person name="Kuees U."/>
            <person name="Hori C."/>
            <person name="Igarashi K."/>
            <person name="Samejima M."/>
            <person name="Held B.W."/>
            <person name="Barry K.W."/>
            <person name="LaButti K.M."/>
            <person name="Lapidus A."/>
            <person name="Lindquist E.A."/>
            <person name="Lucas S.M."/>
            <person name="Riley R."/>
            <person name="Salamov A.A."/>
            <person name="Hoffmeister D."/>
            <person name="Schwenk D."/>
            <person name="Hadar Y."/>
            <person name="Yarden O."/>
            <person name="de Vries R.P."/>
            <person name="Wiebenga A."/>
            <person name="Stenlid J."/>
            <person name="Eastwood D."/>
            <person name="Grigoriev I.V."/>
            <person name="Berka R.M."/>
            <person name="Blanchette R.A."/>
            <person name="Kersten P."/>
            <person name="Martinez A.T."/>
            <person name="Vicuna R."/>
            <person name="Cullen D."/>
        </authorList>
    </citation>
    <scope>NUCLEOTIDE SEQUENCE [LARGE SCALE GENOMIC DNA]</scope>
    <source>
        <strain evidence="2 3">B</strain>
    </source>
</reference>
<feature type="region of interest" description="Disordered" evidence="1">
    <location>
        <begin position="1"/>
        <end position="77"/>
    </location>
</feature>